<keyword evidence="3" id="KW-0732">Signal</keyword>
<dbReference type="STRING" id="747676.F4S698"/>
<dbReference type="PANTHER" id="PTHR34002">
    <property type="entry name" value="BLR1656 PROTEIN"/>
    <property type="match status" value="1"/>
</dbReference>
<proteinExistence type="inferred from homology"/>
<dbReference type="InParanoid" id="F4S698"/>
<dbReference type="KEGG" id="mlr:MELLADRAFT_94062"/>
<dbReference type="InterPro" id="IPR013320">
    <property type="entry name" value="ConA-like_dom_sf"/>
</dbReference>
<dbReference type="PANTHER" id="PTHR34002:SF9">
    <property type="entry name" value="XYLOGLUCAN-SPECIFIC ENDO-BETA-1,4-GLUCANASE A"/>
    <property type="match status" value="1"/>
</dbReference>
<evidence type="ECO:0000256" key="2">
    <source>
        <dbReference type="RuleBase" id="RU361163"/>
    </source>
</evidence>
<dbReference type="GO" id="GO:0000272">
    <property type="term" value="P:polysaccharide catabolic process"/>
    <property type="evidence" value="ECO:0007669"/>
    <property type="project" value="UniProtKB-KW"/>
</dbReference>
<dbReference type="RefSeq" id="XP_007416918.1">
    <property type="nucleotide sequence ID" value="XM_007416856.1"/>
</dbReference>
<name>F4S698_MELLP</name>
<dbReference type="InterPro" id="IPR002594">
    <property type="entry name" value="GH12"/>
</dbReference>
<dbReference type="Proteomes" id="UP000001072">
    <property type="component" value="Unassembled WGS sequence"/>
</dbReference>
<evidence type="ECO:0000313" key="4">
    <source>
        <dbReference type="EMBL" id="EGF99835.1"/>
    </source>
</evidence>
<feature type="signal peptide" evidence="3">
    <location>
        <begin position="1"/>
        <end position="24"/>
    </location>
</feature>
<keyword evidence="2" id="KW-0326">Glycosidase</keyword>
<keyword evidence="2 4" id="KW-0378">Hydrolase</keyword>
<organism evidence="5">
    <name type="scientific">Melampsora larici-populina (strain 98AG31 / pathotype 3-4-7)</name>
    <name type="common">Poplar leaf rust fungus</name>
    <dbReference type="NCBI Taxonomy" id="747676"/>
    <lineage>
        <taxon>Eukaryota</taxon>
        <taxon>Fungi</taxon>
        <taxon>Dikarya</taxon>
        <taxon>Basidiomycota</taxon>
        <taxon>Pucciniomycotina</taxon>
        <taxon>Pucciniomycetes</taxon>
        <taxon>Pucciniales</taxon>
        <taxon>Melampsoraceae</taxon>
        <taxon>Melampsora</taxon>
    </lineage>
</organism>
<dbReference type="Gene3D" id="2.60.120.180">
    <property type="match status" value="1"/>
</dbReference>
<keyword evidence="5" id="KW-1185">Reference proteome</keyword>
<keyword evidence="2" id="KW-0119">Carbohydrate metabolism</keyword>
<dbReference type="OrthoDB" id="89349at2759"/>
<dbReference type="VEuPathDB" id="FungiDB:MELLADRAFT_94062"/>
<keyword evidence="2" id="KW-0624">Polysaccharide degradation</keyword>
<dbReference type="GeneID" id="18936772"/>
<dbReference type="GO" id="GO:0008810">
    <property type="term" value="F:cellulase activity"/>
    <property type="evidence" value="ECO:0007669"/>
    <property type="project" value="InterPro"/>
</dbReference>
<evidence type="ECO:0000256" key="1">
    <source>
        <dbReference type="ARBA" id="ARBA00005519"/>
    </source>
</evidence>
<gene>
    <name evidence="4" type="ORF">MELLADRAFT_94062</name>
</gene>
<dbReference type="SUPFAM" id="SSF49899">
    <property type="entry name" value="Concanavalin A-like lectins/glucanases"/>
    <property type="match status" value="1"/>
</dbReference>
<reference evidence="5" key="1">
    <citation type="journal article" date="2011" name="Proc. Natl. Acad. Sci. U.S.A.">
        <title>Obligate biotrophy features unraveled by the genomic analysis of rust fungi.</title>
        <authorList>
            <person name="Duplessis S."/>
            <person name="Cuomo C.A."/>
            <person name="Lin Y.-C."/>
            <person name="Aerts A."/>
            <person name="Tisserant E."/>
            <person name="Veneault-Fourrey C."/>
            <person name="Joly D.L."/>
            <person name="Hacquard S."/>
            <person name="Amselem J."/>
            <person name="Cantarel B.L."/>
            <person name="Chiu R."/>
            <person name="Coutinho P.M."/>
            <person name="Feau N."/>
            <person name="Field M."/>
            <person name="Frey P."/>
            <person name="Gelhaye E."/>
            <person name="Goldberg J."/>
            <person name="Grabherr M.G."/>
            <person name="Kodira C.D."/>
            <person name="Kohler A."/>
            <person name="Kuees U."/>
            <person name="Lindquist E.A."/>
            <person name="Lucas S.M."/>
            <person name="Mago R."/>
            <person name="Mauceli E."/>
            <person name="Morin E."/>
            <person name="Murat C."/>
            <person name="Pangilinan J.L."/>
            <person name="Park R."/>
            <person name="Pearson M."/>
            <person name="Quesneville H."/>
            <person name="Rouhier N."/>
            <person name="Sakthikumar S."/>
            <person name="Salamov A.A."/>
            <person name="Schmutz J."/>
            <person name="Selles B."/>
            <person name="Shapiro H."/>
            <person name="Tanguay P."/>
            <person name="Tuskan G.A."/>
            <person name="Henrissat B."/>
            <person name="Van de Peer Y."/>
            <person name="Rouze P."/>
            <person name="Ellis J.G."/>
            <person name="Dodds P.N."/>
            <person name="Schein J.E."/>
            <person name="Zhong S."/>
            <person name="Hamelin R.C."/>
            <person name="Grigoriev I.V."/>
            <person name="Szabo L.J."/>
            <person name="Martin F."/>
        </authorList>
    </citation>
    <scope>NUCLEOTIDE SEQUENCE [LARGE SCALE GENOMIC DNA]</scope>
    <source>
        <strain evidence="5">98AG31 / pathotype 3-4-7</strain>
    </source>
</reference>
<dbReference type="EMBL" id="GL883154">
    <property type="protein sequence ID" value="EGF99835.1"/>
    <property type="molecule type" value="Genomic_DNA"/>
</dbReference>
<dbReference type="eggNOG" id="ENOG502QWKP">
    <property type="taxonomic scope" value="Eukaryota"/>
</dbReference>
<sequence>MRAFYLSQLLLILFVGLSFPLAQSASSPTKLTTVHTFSSPEYRHRLAKRTWTFWSFNKPFGGPKDATMITPWYILYNMIYNRAKTVGTQETVLYGVAQTTVHWGNILKIANLRKTSNVPKSYAFLGMTSDLNHRIKDYSSIPSTYTWTRQHARSGFKGNVCYDFVISNGPNKRSDHELMLWLEWEGGQLPIGAGGKTIRIRNLYGQDWTLYQGMNTDINVPVRSLIPDRQYKNSFKGDMKDWLMKVVEAGIFREDAYLWTANLGMEAFWGDSTFNAYSSLQLLWNGNQHRIGYKPSGYKQPTAGSVVPGYEKTR</sequence>
<dbReference type="HOGENOM" id="CLU_079947_0_0_1"/>
<evidence type="ECO:0000313" key="5">
    <source>
        <dbReference type="Proteomes" id="UP000001072"/>
    </source>
</evidence>
<dbReference type="InterPro" id="IPR013319">
    <property type="entry name" value="GH11/12"/>
</dbReference>
<accession>F4S698</accession>
<dbReference type="AlphaFoldDB" id="F4S698"/>
<evidence type="ECO:0000256" key="3">
    <source>
        <dbReference type="SAM" id="SignalP"/>
    </source>
</evidence>
<comment type="similarity">
    <text evidence="1 2">Belongs to the glycosyl hydrolase 12 (cellulase H) family.</text>
</comment>
<protein>
    <submittedName>
        <fullName evidence="4">Family 12 glycoside hydrolase</fullName>
    </submittedName>
</protein>
<dbReference type="Pfam" id="PF01670">
    <property type="entry name" value="Glyco_hydro_12"/>
    <property type="match status" value="1"/>
</dbReference>
<feature type="chain" id="PRO_5003318295" evidence="3">
    <location>
        <begin position="25"/>
        <end position="314"/>
    </location>
</feature>